<organism evidence="1 2">
    <name type="scientific">Datura stramonium</name>
    <name type="common">Jimsonweed</name>
    <name type="synonym">Common thornapple</name>
    <dbReference type="NCBI Taxonomy" id="4076"/>
    <lineage>
        <taxon>Eukaryota</taxon>
        <taxon>Viridiplantae</taxon>
        <taxon>Streptophyta</taxon>
        <taxon>Embryophyta</taxon>
        <taxon>Tracheophyta</taxon>
        <taxon>Spermatophyta</taxon>
        <taxon>Magnoliopsida</taxon>
        <taxon>eudicotyledons</taxon>
        <taxon>Gunneridae</taxon>
        <taxon>Pentapetalae</taxon>
        <taxon>asterids</taxon>
        <taxon>lamiids</taxon>
        <taxon>Solanales</taxon>
        <taxon>Solanaceae</taxon>
        <taxon>Solanoideae</taxon>
        <taxon>Datureae</taxon>
        <taxon>Datura</taxon>
    </lineage>
</organism>
<name>A0ABS8VG17_DATST</name>
<feature type="non-terminal residue" evidence="1">
    <location>
        <position position="1"/>
    </location>
</feature>
<accession>A0ABS8VG17</accession>
<gene>
    <name evidence="1" type="ORF">HAX54_034694</name>
</gene>
<protein>
    <submittedName>
        <fullName evidence="1">Uncharacterized protein</fullName>
    </submittedName>
</protein>
<sequence length="118" mass="13058">YSKVYYLISKEGGWTAGKGKRVGGAGAGGPADLAGEEGKRQGVCWVWCCPGERKKKEEAARCGSPEMAGKNGEKGKRMGREWRRLVVLFSPAMVAGKMVRWEMKEMERRGKNENGENF</sequence>
<comment type="caution">
    <text evidence="1">The sequence shown here is derived from an EMBL/GenBank/DDBJ whole genome shotgun (WGS) entry which is preliminary data.</text>
</comment>
<evidence type="ECO:0000313" key="2">
    <source>
        <dbReference type="Proteomes" id="UP000823775"/>
    </source>
</evidence>
<proteinExistence type="predicted"/>
<reference evidence="1 2" key="1">
    <citation type="journal article" date="2021" name="BMC Genomics">
        <title>Datura genome reveals duplications of psychoactive alkaloid biosynthetic genes and high mutation rate following tissue culture.</title>
        <authorList>
            <person name="Rajewski A."/>
            <person name="Carter-House D."/>
            <person name="Stajich J."/>
            <person name="Litt A."/>
        </authorList>
    </citation>
    <scope>NUCLEOTIDE SEQUENCE [LARGE SCALE GENOMIC DNA]</scope>
    <source>
        <strain evidence="1">AR-01</strain>
    </source>
</reference>
<evidence type="ECO:0000313" key="1">
    <source>
        <dbReference type="EMBL" id="MCD9645649.1"/>
    </source>
</evidence>
<keyword evidence="2" id="KW-1185">Reference proteome</keyword>
<dbReference type="EMBL" id="JACEIK010004489">
    <property type="protein sequence ID" value="MCD9645649.1"/>
    <property type="molecule type" value="Genomic_DNA"/>
</dbReference>
<dbReference type="Proteomes" id="UP000823775">
    <property type="component" value="Unassembled WGS sequence"/>
</dbReference>